<dbReference type="SUPFAM" id="SSF52266">
    <property type="entry name" value="SGNH hydrolase"/>
    <property type="match status" value="1"/>
</dbReference>
<evidence type="ECO:0000313" key="2">
    <source>
        <dbReference type="Proteomes" id="UP000184038"/>
    </source>
</evidence>
<dbReference type="InterPro" id="IPR036514">
    <property type="entry name" value="SGNH_hydro_sf"/>
</dbReference>
<keyword evidence="2" id="KW-1185">Reference proteome</keyword>
<evidence type="ECO:0008006" key="3">
    <source>
        <dbReference type="Google" id="ProtNLM"/>
    </source>
</evidence>
<dbReference type="RefSeq" id="WP_073289534.1">
    <property type="nucleotide sequence ID" value="NZ_FRCP01000017.1"/>
</dbReference>
<dbReference type="Gene3D" id="3.40.50.1110">
    <property type="entry name" value="SGNH hydrolase"/>
    <property type="match status" value="1"/>
</dbReference>
<dbReference type="STRING" id="1120996.SAMN02746066_03336"/>
<dbReference type="AlphaFoldDB" id="A0A1M7LNJ0"/>
<dbReference type="Proteomes" id="UP000184038">
    <property type="component" value="Unassembled WGS sequence"/>
</dbReference>
<gene>
    <name evidence="1" type="ORF">SAMN02746066_03336</name>
</gene>
<reference evidence="1 2" key="1">
    <citation type="submission" date="2016-11" db="EMBL/GenBank/DDBJ databases">
        <authorList>
            <person name="Jaros S."/>
            <person name="Januszkiewicz K."/>
            <person name="Wedrychowicz H."/>
        </authorList>
    </citation>
    <scope>NUCLEOTIDE SEQUENCE [LARGE SCALE GENOMIC DNA]</scope>
    <source>
        <strain evidence="1 2">DSM 15930</strain>
    </source>
</reference>
<dbReference type="OrthoDB" id="175771at2"/>
<sequence length="533" mass="62260">MKFSYEVNRKNVDGKEFSIFGLGYESLEIFFYCLQLGIRVKKFVVDYQSDGIKCFFREVITLQEYCVCNTDDDHLIVPKSVYNYLITKNSLKVIELEDIIIPYILGENEVIINDENYRILEKELSNSNMEIVMDTLKWRKKLIVSDGKMISKNSVFDMTKSILEGKKFAAIGSLSELEIMKQFFEFLNITCIYCNDIEDIINLGGAENQYEILYYDNIDNLINERIIKKGYEVKNFLKYSMHETYNRETVMDINLGYSFRYKVSEYAVGFKEYGDYKQAKYKIIAMGNSTTDAGSGSGDESWPCYLYKLLDKIFPNQISILNAGAAGYNISQEFVKFIRDVSVLKPNLVISYSGCLNIAEKHKEKTEFISSWQSMVGKMSTVIENNSIEFSNIDRENKCFGIPYYGSKYSYFIDQAKMLHAAATSIGIDYYCFLQPIIYTKKELCLQEKEKLIYYHSIHINKQVKEFMQEYRLDKNQYDWLIDFTGLFDDFDNVYKDLYHVYGFANKIIGQGILDFLKRNYSLFSKIIEHCTI</sequence>
<evidence type="ECO:0000313" key="1">
    <source>
        <dbReference type="EMBL" id="SHM79815.1"/>
    </source>
</evidence>
<organism evidence="1 2">
    <name type="scientific">Anaerosporobacter mobilis DSM 15930</name>
    <dbReference type="NCBI Taxonomy" id="1120996"/>
    <lineage>
        <taxon>Bacteria</taxon>
        <taxon>Bacillati</taxon>
        <taxon>Bacillota</taxon>
        <taxon>Clostridia</taxon>
        <taxon>Lachnospirales</taxon>
        <taxon>Lachnospiraceae</taxon>
        <taxon>Anaerosporobacter</taxon>
    </lineage>
</organism>
<name>A0A1M7LNJ0_9FIRM</name>
<proteinExistence type="predicted"/>
<protein>
    <recommendedName>
        <fullName evidence="3">SGNH hydrolase-type esterase domain-containing protein</fullName>
    </recommendedName>
</protein>
<accession>A0A1M7LNJ0</accession>
<dbReference type="EMBL" id="FRCP01000017">
    <property type="protein sequence ID" value="SHM79815.1"/>
    <property type="molecule type" value="Genomic_DNA"/>
</dbReference>